<keyword evidence="1" id="KW-0732">Signal</keyword>
<name>A0A556N178_9FLAO</name>
<protein>
    <recommendedName>
        <fullName evidence="4">DUF3108 domain-containing protein</fullName>
    </recommendedName>
</protein>
<evidence type="ECO:0008006" key="4">
    <source>
        <dbReference type="Google" id="ProtNLM"/>
    </source>
</evidence>
<evidence type="ECO:0000256" key="1">
    <source>
        <dbReference type="SAM" id="SignalP"/>
    </source>
</evidence>
<reference evidence="2 3" key="1">
    <citation type="submission" date="2019-07" db="EMBL/GenBank/DDBJ databases">
        <authorList>
            <person name="Huq M.A."/>
        </authorList>
    </citation>
    <scope>NUCLEOTIDE SEQUENCE [LARGE SCALE GENOMIC DNA]</scope>
    <source>
        <strain evidence="2 3">MAH-3</strain>
    </source>
</reference>
<keyword evidence="3" id="KW-1185">Reference proteome</keyword>
<feature type="chain" id="PRO_5022173535" description="DUF3108 domain-containing protein" evidence="1">
    <location>
        <begin position="20"/>
        <end position="269"/>
    </location>
</feature>
<dbReference type="Proteomes" id="UP000316008">
    <property type="component" value="Unassembled WGS sequence"/>
</dbReference>
<accession>A0A556N178</accession>
<dbReference type="RefSeq" id="WP_144332744.1">
    <property type="nucleotide sequence ID" value="NZ_VLPL01000003.1"/>
</dbReference>
<dbReference type="AlphaFoldDB" id="A0A556N178"/>
<evidence type="ECO:0000313" key="3">
    <source>
        <dbReference type="Proteomes" id="UP000316008"/>
    </source>
</evidence>
<organism evidence="2 3">
    <name type="scientific">Fluviicola chungangensis</name>
    <dbReference type="NCBI Taxonomy" id="2597671"/>
    <lineage>
        <taxon>Bacteria</taxon>
        <taxon>Pseudomonadati</taxon>
        <taxon>Bacteroidota</taxon>
        <taxon>Flavobacteriia</taxon>
        <taxon>Flavobacteriales</taxon>
        <taxon>Crocinitomicaceae</taxon>
        <taxon>Fluviicola</taxon>
    </lineage>
</organism>
<feature type="signal peptide" evidence="1">
    <location>
        <begin position="1"/>
        <end position="19"/>
    </location>
</feature>
<comment type="caution">
    <text evidence="2">The sequence shown here is derived from an EMBL/GenBank/DDBJ whole genome shotgun (WGS) entry which is preliminary data.</text>
</comment>
<proteinExistence type="predicted"/>
<sequence>MRLLLLLFLVLIPATRLVAQEVPSLYHTKWYLNAAQISSFAWNDSSKINSCIPAYNYILFKTDQLEIGMDSSENQRAKRTLFEYRMNSGPDHTGQIFLYRTAKEKKKKVPFAYYEYKLTPFELILTTYPEKEIFPDISHTETLVFSMKPDSLQLSTKILGVWKSEPSPYKFFDKSQQDTIVLTRSQIDKNLYDRYFYTFERIESVLTCTARFFVSPDIKDRMFYDISNRYNYSLDLSNKQLIFLEKYGNKVYDILEINESRLILKLHRE</sequence>
<evidence type="ECO:0000313" key="2">
    <source>
        <dbReference type="EMBL" id="TSJ45789.1"/>
    </source>
</evidence>
<gene>
    <name evidence="2" type="ORF">FO442_08550</name>
</gene>
<dbReference type="EMBL" id="VLPL01000003">
    <property type="protein sequence ID" value="TSJ45789.1"/>
    <property type="molecule type" value="Genomic_DNA"/>
</dbReference>